<accession>A0ABN7S2X1</accession>
<dbReference type="Gene3D" id="4.10.280.10">
    <property type="entry name" value="Helix-loop-helix DNA-binding domain"/>
    <property type="match status" value="1"/>
</dbReference>
<feature type="region of interest" description="Disordered" evidence="1">
    <location>
        <begin position="1"/>
        <end position="25"/>
    </location>
</feature>
<dbReference type="InterPro" id="IPR011598">
    <property type="entry name" value="bHLH_dom"/>
</dbReference>
<dbReference type="SUPFAM" id="SSF47459">
    <property type="entry name" value="HLH, helix-loop-helix DNA-binding domain"/>
    <property type="match status" value="1"/>
</dbReference>
<dbReference type="InterPro" id="IPR036638">
    <property type="entry name" value="HLH_DNA-bd_sf"/>
</dbReference>
<reference evidence="3 4" key="1">
    <citation type="submission" date="2021-04" db="EMBL/GenBank/DDBJ databases">
        <authorList>
            <person name="Bliznina A."/>
        </authorList>
    </citation>
    <scope>NUCLEOTIDE SEQUENCE [LARGE SCALE GENOMIC DNA]</scope>
</reference>
<evidence type="ECO:0000259" key="2">
    <source>
        <dbReference type="PROSITE" id="PS50888"/>
    </source>
</evidence>
<organism evidence="3 4">
    <name type="scientific">Oikopleura dioica</name>
    <name type="common">Tunicate</name>
    <dbReference type="NCBI Taxonomy" id="34765"/>
    <lineage>
        <taxon>Eukaryota</taxon>
        <taxon>Metazoa</taxon>
        <taxon>Chordata</taxon>
        <taxon>Tunicata</taxon>
        <taxon>Appendicularia</taxon>
        <taxon>Copelata</taxon>
        <taxon>Oikopleuridae</taxon>
        <taxon>Oikopleura</taxon>
    </lineage>
</organism>
<sequence length="204" mass="23789">MDHYERVEMKDRQQAKRKMATAREKRRMEKLNNCIEDLRLMIMPETKAPTKAKVLMVALQRIQYLENLYRQLNGQSDMYQTATPSPPQQHAQMENGFENCLQMPQEHVDMQVPLTPPLSESVQFSPDSFFHSDDSNNDFNSPARRTNELSVEFNFSDILMNEDASDAAANFENYFELSNNFNQPTKMENPLEDIMGVFDHIEQV</sequence>
<keyword evidence="4" id="KW-1185">Reference proteome</keyword>
<evidence type="ECO:0000313" key="3">
    <source>
        <dbReference type="EMBL" id="CAG5088774.1"/>
    </source>
</evidence>
<evidence type="ECO:0000256" key="1">
    <source>
        <dbReference type="SAM" id="MobiDB-lite"/>
    </source>
</evidence>
<dbReference type="Pfam" id="PF00010">
    <property type="entry name" value="HLH"/>
    <property type="match status" value="1"/>
</dbReference>
<feature type="domain" description="BHLH" evidence="2">
    <location>
        <begin position="15"/>
        <end position="65"/>
    </location>
</feature>
<proteinExistence type="predicted"/>
<feature type="compositionally biased region" description="Basic and acidic residues" evidence="1">
    <location>
        <begin position="1"/>
        <end position="14"/>
    </location>
</feature>
<dbReference type="Proteomes" id="UP001158576">
    <property type="component" value="Chromosome PAR"/>
</dbReference>
<gene>
    <name evidence="3" type="ORF">OKIOD_LOCUS3525</name>
</gene>
<dbReference type="EMBL" id="OU015568">
    <property type="protein sequence ID" value="CAG5088774.1"/>
    <property type="molecule type" value="Genomic_DNA"/>
</dbReference>
<name>A0ABN7S2X1_OIKDI</name>
<dbReference type="SMART" id="SM00353">
    <property type="entry name" value="HLH"/>
    <property type="match status" value="1"/>
</dbReference>
<evidence type="ECO:0000313" key="4">
    <source>
        <dbReference type="Proteomes" id="UP001158576"/>
    </source>
</evidence>
<dbReference type="PROSITE" id="PS50888">
    <property type="entry name" value="BHLH"/>
    <property type="match status" value="1"/>
</dbReference>
<protein>
    <submittedName>
        <fullName evidence="3">Oidioi.mRNA.OKI2018_I69.PAR.g11967.t1.cds</fullName>
    </submittedName>
</protein>